<accession>X0Y3L7</accession>
<proteinExistence type="predicted"/>
<evidence type="ECO:0000313" key="1">
    <source>
        <dbReference type="EMBL" id="GAG50484.1"/>
    </source>
</evidence>
<sequence length="87" mass="9256">HRGGGGGREGTGVSRYDGTSWQTFTTKDGLADNEIMSSLQDTDGNLWFGTCGGVSRYDGTSWQTFTTQVGLADNLVFILGTGVIPVY</sequence>
<dbReference type="AlphaFoldDB" id="X0Y3L7"/>
<feature type="non-terminal residue" evidence="1">
    <location>
        <position position="1"/>
    </location>
</feature>
<dbReference type="Pfam" id="PF07494">
    <property type="entry name" value="Reg_prop"/>
    <property type="match status" value="1"/>
</dbReference>
<dbReference type="InterPro" id="IPR015943">
    <property type="entry name" value="WD40/YVTN_repeat-like_dom_sf"/>
</dbReference>
<dbReference type="EMBL" id="BARS01058703">
    <property type="protein sequence ID" value="GAG50484.1"/>
    <property type="molecule type" value="Genomic_DNA"/>
</dbReference>
<comment type="caution">
    <text evidence="1">The sequence shown here is derived from an EMBL/GenBank/DDBJ whole genome shotgun (WGS) entry which is preliminary data.</text>
</comment>
<reference evidence="1" key="1">
    <citation type="journal article" date="2014" name="Front. Microbiol.">
        <title>High frequency of phylogenetically diverse reductive dehalogenase-homologous genes in deep subseafloor sedimentary metagenomes.</title>
        <authorList>
            <person name="Kawai M."/>
            <person name="Futagami T."/>
            <person name="Toyoda A."/>
            <person name="Takaki Y."/>
            <person name="Nishi S."/>
            <person name="Hori S."/>
            <person name="Arai W."/>
            <person name="Tsubouchi T."/>
            <person name="Morono Y."/>
            <person name="Uchiyama I."/>
            <person name="Ito T."/>
            <person name="Fujiyama A."/>
            <person name="Inagaki F."/>
            <person name="Takami H."/>
        </authorList>
    </citation>
    <scope>NUCLEOTIDE SEQUENCE</scope>
    <source>
        <strain evidence="1">Expedition CK06-06</strain>
    </source>
</reference>
<dbReference type="Gene3D" id="2.130.10.10">
    <property type="entry name" value="YVTN repeat-like/Quinoprotein amine dehydrogenase"/>
    <property type="match status" value="1"/>
</dbReference>
<dbReference type="InterPro" id="IPR011110">
    <property type="entry name" value="Reg_prop"/>
</dbReference>
<protein>
    <recommendedName>
        <fullName evidence="2">Two component regulator propeller domain-containing protein</fullName>
    </recommendedName>
</protein>
<feature type="non-terminal residue" evidence="1">
    <location>
        <position position="87"/>
    </location>
</feature>
<dbReference type="SUPFAM" id="SSF63829">
    <property type="entry name" value="Calcium-dependent phosphotriesterase"/>
    <property type="match status" value="1"/>
</dbReference>
<gene>
    <name evidence="1" type="ORF">S01H1_85457</name>
</gene>
<evidence type="ECO:0008006" key="2">
    <source>
        <dbReference type="Google" id="ProtNLM"/>
    </source>
</evidence>
<name>X0Y3L7_9ZZZZ</name>
<organism evidence="1">
    <name type="scientific">marine sediment metagenome</name>
    <dbReference type="NCBI Taxonomy" id="412755"/>
    <lineage>
        <taxon>unclassified sequences</taxon>
        <taxon>metagenomes</taxon>
        <taxon>ecological metagenomes</taxon>
    </lineage>
</organism>